<evidence type="ECO:0000256" key="7">
    <source>
        <dbReference type="ARBA" id="ARBA00022840"/>
    </source>
</evidence>
<reference evidence="13 14" key="1">
    <citation type="submission" date="2016-05" db="EMBL/GenBank/DDBJ databases">
        <title>Nuclear genome of Blastocystis sp. subtype 1 NandII.</title>
        <authorList>
            <person name="Gentekaki E."/>
            <person name="Curtis B."/>
            <person name="Stairs C."/>
            <person name="Eme L."/>
            <person name="Herman E."/>
            <person name="Klimes V."/>
            <person name="Arias M.C."/>
            <person name="Elias M."/>
            <person name="Hilliou F."/>
            <person name="Klute M."/>
            <person name="Malik S.-B."/>
            <person name="Pightling A."/>
            <person name="Rachubinski R."/>
            <person name="Salas D."/>
            <person name="Schlacht A."/>
            <person name="Suga H."/>
            <person name="Archibald J."/>
            <person name="Ball S.G."/>
            <person name="Clark G."/>
            <person name="Dacks J."/>
            <person name="Van Der Giezen M."/>
            <person name="Tsaousis A."/>
            <person name="Roger A."/>
        </authorList>
    </citation>
    <scope>NUCLEOTIDE SEQUENCE [LARGE SCALE GENOMIC DNA]</scope>
    <source>
        <strain evidence="14">ATCC 50177 / NandII</strain>
    </source>
</reference>
<dbReference type="Proteomes" id="UP000078348">
    <property type="component" value="Unassembled WGS sequence"/>
</dbReference>
<feature type="domain" description="ABC transporter" evidence="12">
    <location>
        <begin position="492"/>
        <end position="728"/>
    </location>
</feature>
<dbReference type="FunFam" id="3.40.50.300:FF:000335">
    <property type="entry name" value="ATP binding cassette subfamily A member 5"/>
    <property type="match status" value="1"/>
</dbReference>
<keyword evidence="6" id="KW-0547">Nucleotide-binding</keyword>
<accession>A0A196SMM7</accession>
<feature type="transmembrane region" description="Helical" evidence="11">
    <location>
        <begin position="890"/>
        <end position="911"/>
    </location>
</feature>
<evidence type="ECO:0000313" key="14">
    <source>
        <dbReference type="Proteomes" id="UP000078348"/>
    </source>
</evidence>
<comment type="subcellular location">
    <subcellularLocation>
        <location evidence="1">Membrane</location>
        <topology evidence="1">Multi-pass membrane protein</topology>
    </subcellularLocation>
</comment>
<feature type="transmembrane region" description="Helical" evidence="11">
    <location>
        <begin position="1108"/>
        <end position="1137"/>
    </location>
</feature>
<dbReference type="GO" id="GO:0016887">
    <property type="term" value="F:ATP hydrolysis activity"/>
    <property type="evidence" value="ECO:0007669"/>
    <property type="project" value="InterPro"/>
</dbReference>
<keyword evidence="3" id="KW-0813">Transport</keyword>
<dbReference type="FunFam" id="3.40.50.300:FF:000933">
    <property type="entry name" value="ABC transporter A family member 7"/>
    <property type="match status" value="1"/>
</dbReference>
<feature type="transmembrane region" description="Helical" evidence="11">
    <location>
        <begin position="1179"/>
        <end position="1200"/>
    </location>
</feature>
<evidence type="ECO:0000256" key="10">
    <source>
        <dbReference type="SAM" id="MobiDB-lite"/>
    </source>
</evidence>
<evidence type="ECO:0000256" key="4">
    <source>
        <dbReference type="ARBA" id="ARBA00022692"/>
    </source>
</evidence>
<feature type="compositionally biased region" description="Basic and acidic residues" evidence="10">
    <location>
        <begin position="820"/>
        <end position="842"/>
    </location>
</feature>
<dbReference type="EMBL" id="LXWW01000045">
    <property type="protein sequence ID" value="OAO17139.1"/>
    <property type="molecule type" value="Genomic_DNA"/>
</dbReference>
<dbReference type="PROSITE" id="PS50893">
    <property type="entry name" value="ABC_TRANSPORTER_2"/>
    <property type="match status" value="2"/>
</dbReference>
<dbReference type="Pfam" id="PF00005">
    <property type="entry name" value="ABC_tran"/>
    <property type="match status" value="2"/>
</dbReference>
<dbReference type="InterPro" id="IPR003593">
    <property type="entry name" value="AAA+_ATPase"/>
</dbReference>
<dbReference type="GO" id="GO:0016020">
    <property type="term" value="C:membrane"/>
    <property type="evidence" value="ECO:0007669"/>
    <property type="project" value="UniProtKB-SubCell"/>
</dbReference>
<dbReference type="InterPro" id="IPR027417">
    <property type="entry name" value="P-loop_NTPase"/>
</dbReference>
<evidence type="ECO:0000256" key="3">
    <source>
        <dbReference type="ARBA" id="ARBA00022448"/>
    </source>
</evidence>
<feature type="transmembrane region" description="Helical" evidence="11">
    <location>
        <begin position="289"/>
        <end position="305"/>
    </location>
</feature>
<evidence type="ECO:0000259" key="12">
    <source>
        <dbReference type="PROSITE" id="PS50893"/>
    </source>
</evidence>
<feature type="transmembrane region" description="Helical" evidence="11">
    <location>
        <begin position="409"/>
        <end position="433"/>
    </location>
</feature>
<comment type="caution">
    <text evidence="13">The sequence shown here is derived from an EMBL/GenBank/DDBJ whole genome shotgun (WGS) entry which is preliminary data.</text>
</comment>
<keyword evidence="5" id="KW-0677">Repeat</keyword>
<keyword evidence="14" id="KW-1185">Reference proteome</keyword>
<dbReference type="SUPFAM" id="SSF52540">
    <property type="entry name" value="P-loop containing nucleoside triphosphate hydrolases"/>
    <property type="match status" value="2"/>
</dbReference>
<evidence type="ECO:0000256" key="6">
    <source>
        <dbReference type="ARBA" id="ARBA00022741"/>
    </source>
</evidence>
<keyword evidence="9 11" id="KW-0472">Membrane</keyword>
<dbReference type="OrthoDB" id="10255969at2759"/>
<dbReference type="Gene3D" id="3.40.50.300">
    <property type="entry name" value="P-loop containing nucleotide triphosphate hydrolases"/>
    <property type="match status" value="2"/>
</dbReference>
<proteinExistence type="inferred from homology"/>
<dbReference type="InterPro" id="IPR026082">
    <property type="entry name" value="ABCA"/>
</dbReference>
<dbReference type="InterPro" id="IPR013525">
    <property type="entry name" value="ABC2_TM"/>
</dbReference>
<feature type="transmembrane region" description="Helical" evidence="11">
    <location>
        <begin position="1255"/>
        <end position="1273"/>
    </location>
</feature>
<sequence>MREELKEQFRIISWKNRIVMKRNPGELAMDILYPLLFLAIMVGISMDVKNVEYPGTLLYNEESAIPVFKTGLIIPGSHVAFLPVNNSDCSGSELTPLISAFNSTFSMFYFTLNIHCVASDVQLSELSSTTSLAVAIEFMDPSSLLDPTARVDYALRPATNQFSIVNWEELVNTYHQEPSSTPASFLTKFSPLRLFLDDLIMAVKTRGPVSRQYSYQQFPNEDYYVDTRLQALSGVLPIYLILVICFPMVTVSRRLLEERDTRVQEGMLMTGLNEIVWYLSWYWTLLSRGLLVAVVCAVVASLLLFEQTSFFVLLVIFIIVAWNISAYTMALTSFFDKSETGAGVIMLILIFGGLPAMFLTKLSTWAYCLISFVLSPTSMVEASSLILYADSVTRHGYSFANLFDPSATALGVSLGWVLVALFVSGFLFQYLGFYFNKVVKHRYGVKEKCCYCLSAPNGSKVTPSDVNTEAIDAMESDCVEAVDPAVRARDGVRISHITKQFPAPKKGEAPIVAVNDFSAAFYEDQITVLLGHNGAGKSTLINVLTGMYGPTEGDALVYGKSLVSQLEEVRRNLGVCFQENLMINVLTCREHLELFARLRGVKQEEIKAKVDELLEDIGMMEKADAQVKTLSGGMKRRLNVAMAIIGDPRVIFLDEPTSGMDPTSRREIWQLLEKRKQGHVIVLCTHFMDEADFLGDRIVVMSKGRLQVAGSSLFLKGKFGIGYHMSVAKEDGADDAAVLAVIQKHVPAAAIEESSKTAVMVNLPRDSTAAFGAILEELEDAKETLHISSAGVAATSLEEVFVNLASEAEAEAAASPMAPAEKEGGEKEGSEKTAEKTAEKKETGVAMLRETAEEFPAVEPVPTVREQLKALLWKRWVMSSRQKKELLQQIIMPLYCIAFGVLFLFLGQFLIGMDIPETIRLDGATLANPKDAKLKVVYSYANATQKAEIASLFQHFPRFGVNNTLPEFVDAPAVIGSTPTSEQLATFLSETGNNFAAVDFGELPYDHLRIWYNTSYSGVIEIMHSLLDSAYYNRKMELTDSLQLNATFKVLPASAKNPSVVSVIFVLVFCIYVSEGLNFPPVYAAVSAVRERVSQARLQQRLMGVLDVYYWLANFLFDFAVLLPVAVLFLLITLFAAKGLRDAVLAMTVEILLFGWACLPLCYWMSFPYKSASTAENGLLNMMMIPMLLSAVVSSLFSFVPFLQDYETFFSTLFYLVPGYALFDSFKRVGTIFPILAQYGAATPNAWGWDYCGKALVFMAVEGFLFFFCVIFFERKSWVKTGKVTFDATPYAPGDDDVRAEIDRVRAGAKDAAVTVNGVWKVYPGTKKAPAVEACRDVTFAVNEGDCFGLIGPNGAGKTSILSILMGTLGYNQGACGVQGHAIPEDILGAYKVLGYCPQFDVLFDFMTTYECLYFYGMVKGIPEPMLDGVVSTCLRCLGLEQHRDKNTKDLSGGNKRRLCVAIAFMGNPKVVIMDEPSTGLDPVSRRKLWNIIKTSSKARSFLLTTHLMEEADALCNRIAIMVNGQIQCIGSGQHLKTKFGEGYTLDFKLENDEAKMKAFLEMIAKEAGAFETREIHGCHAILVLPNQKPLSFLFRFMEEAREEYKIVDYTLSQTTLDQVFLQFAKNQKEEMPTMTQAELMKTQ</sequence>
<dbReference type="InterPro" id="IPR003439">
    <property type="entry name" value="ABC_transporter-like_ATP-bd"/>
</dbReference>
<feature type="transmembrane region" description="Helical" evidence="11">
    <location>
        <begin position="312"/>
        <end position="335"/>
    </location>
</feature>
<dbReference type="Pfam" id="PF12698">
    <property type="entry name" value="ABC2_membrane_3"/>
    <property type="match status" value="2"/>
</dbReference>
<dbReference type="STRING" id="478820.A0A196SMM7"/>
<organism evidence="13 14">
    <name type="scientific">Blastocystis sp. subtype 1 (strain ATCC 50177 / NandII)</name>
    <dbReference type="NCBI Taxonomy" id="478820"/>
    <lineage>
        <taxon>Eukaryota</taxon>
        <taxon>Sar</taxon>
        <taxon>Stramenopiles</taxon>
        <taxon>Bigyra</taxon>
        <taxon>Opalozoa</taxon>
        <taxon>Opalinata</taxon>
        <taxon>Blastocystidae</taxon>
        <taxon>Blastocystis</taxon>
    </lineage>
</organism>
<dbReference type="PANTHER" id="PTHR19229">
    <property type="entry name" value="ATP-BINDING CASSETTE TRANSPORTER SUBFAMILY A ABCA"/>
    <property type="match status" value="1"/>
</dbReference>
<dbReference type="GO" id="GO:0005524">
    <property type="term" value="F:ATP binding"/>
    <property type="evidence" value="ECO:0007669"/>
    <property type="project" value="UniProtKB-KW"/>
</dbReference>
<dbReference type="InterPro" id="IPR017871">
    <property type="entry name" value="ABC_transporter-like_CS"/>
</dbReference>
<protein>
    <submittedName>
        <fullName evidence="13">ATP-binding cassette protein subfamily A,member 9</fullName>
    </submittedName>
</protein>
<evidence type="ECO:0000256" key="11">
    <source>
        <dbReference type="SAM" id="Phobius"/>
    </source>
</evidence>
<dbReference type="PROSITE" id="PS00211">
    <property type="entry name" value="ABC_TRANSPORTER_1"/>
    <property type="match status" value="2"/>
</dbReference>
<evidence type="ECO:0000256" key="2">
    <source>
        <dbReference type="ARBA" id="ARBA00008869"/>
    </source>
</evidence>
<evidence type="ECO:0000256" key="8">
    <source>
        <dbReference type="ARBA" id="ARBA00022989"/>
    </source>
</evidence>
<name>A0A196SMM7_BLAHN</name>
<feature type="transmembrane region" description="Helical" evidence="11">
    <location>
        <begin position="366"/>
        <end position="389"/>
    </location>
</feature>
<dbReference type="CDD" id="cd03263">
    <property type="entry name" value="ABC_subfamily_A"/>
    <property type="match status" value="2"/>
</dbReference>
<evidence type="ECO:0000256" key="5">
    <source>
        <dbReference type="ARBA" id="ARBA00022737"/>
    </source>
</evidence>
<feature type="transmembrane region" description="Helical" evidence="11">
    <location>
        <begin position="1143"/>
        <end position="1167"/>
    </location>
</feature>
<dbReference type="GO" id="GO:0140359">
    <property type="term" value="F:ABC-type transporter activity"/>
    <property type="evidence" value="ECO:0007669"/>
    <property type="project" value="InterPro"/>
</dbReference>
<feature type="transmembrane region" description="Helical" evidence="11">
    <location>
        <begin position="341"/>
        <end position="359"/>
    </location>
</feature>
<dbReference type="PANTHER" id="PTHR19229:SF36">
    <property type="entry name" value="ATP-BINDING CASSETTE SUB-FAMILY A MEMBER 2"/>
    <property type="match status" value="1"/>
</dbReference>
<evidence type="ECO:0000313" key="13">
    <source>
        <dbReference type="EMBL" id="OAO17139.1"/>
    </source>
</evidence>
<dbReference type="GO" id="GO:0005319">
    <property type="term" value="F:lipid transporter activity"/>
    <property type="evidence" value="ECO:0007669"/>
    <property type="project" value="TreeGrafter"/>
</dbReference>
<keyword evidence="7 13" id="KW-0067">ATP-binding</keyword>
<feature type="domain" description="ABC transporter" evidence="12">
    <location>
        <begin position="1314"/>
        <end position="1549"/>
    </location>
</feature>
<feature type="region of interest" description="Disordered" evidence="10">
    <location>
        <begin position="812"/>
        <end position="842"/>
    </location>
</feature>
<feature type="transmembrane region" description="Helical" evidence="11">
    <location>
        <begin position="1060"/>
        <end position="1087"/>
    </location>
</feature>
<evidence type="ECO:0000256" key="1">
    <source>
        <dbReference type="ARBA" id="ARBA00004141"/>
    </source>
</evidence>
<keyword evidence="8 11" id="KW-1133">Transmembrane helix</keyword>
<gene>
    <name evidence="13" type="ORF">AV274_1165</name>
</gene>
<dbReference type="SMART" id="SM00382">
    <property type="entry name" value="AAA"/>
    <property type="match status" value="2"/>
</dbReference>
<evidence type="ECO:0000256" key="9">
    <source>
        <dbReference type="ARBA" id="ARBA00023136"/>
    </source>
</evidence>
<keyword evidence="4 11" id="KW-0812">Transmembrane</keyword>
<feature type="transmembrane region" description="Helical" evidence="11">
    <location>
        <begin position="229"/>
        <end position="251"/>
    </location>
</feature>
<comment type="similarity">
    <text evidence="2">Belongs to the ABC transporter superfamily. ABCA family.</text>
</comment>